<dbReference type="GO" id="GO:0005975">
    <property type="term" value="P:carbohydrate metabolic process"/>
    <property type="evidence" value="ECO:0007669"/>
    <property type="project" value="InterPro"/>
</dbReference>
<keyword evidence="3" id="KW-0732">Signal</keyword>
<evidence type="ECO:0000313" key="5">
    <source>
        <dbReference type="EMBL" id="RVT88249.1"/>
    </source>
</evidence>
<dbReference type="OrthoDB" id="9761577at2"/>
<evidence type="ECO:0000256" key="1">
    <source>
        <dbReference type="ARBA" id="ARBA00022801"/>
    </source>
</evidence>
<evidence type="ECO:0000256" key="3">
    <source>
        <dbReference type="SAM" id="SignalP"/>
    </source>
</evidence>
<dbReference type="CDD" id="cd11338">
    <property type="entry name" value="AmyAc_CMD"/>
    <property type="match status" value="1"/>
</dbReference>
<accession>A0A3S2WUG7</accession>
<name>A0A3S2WUG7_9BURK</name>
<proteinExistence type="predicted"/>
<dbReference type="RefSeq" id="WP_127681220.1">
    <property type="nucleotide sequence ID" value="NZ_SACM01000001.1"/>
</dbReference>
<feature type="domain" description="Glycosyl hydrolase family 13 catalytic" evidence="4">
    <location>
        <begin position="416"/>
        <end position="828"/>
    </location>
</feature>
<dbReference type="GO" id="GO:0016798">
    <property type="term" value="F:hydrolase activity, acting on glycosyl bonds"/>
    <property type="evidence" value="ECO:0007669"/>
    <property type="project" value="UniProtKB-KW"/>
</dbReference>
<dbReference type="Gene3D" id="3.20.20.80">
    <property type="entry name" value="Glycosidases"/>
    <property type="match status" value="1"/>
</dbReference>
<organism evidence="5 6">
    <name type="scientific">Inhella crocodyli</name>
    <dbReference type="NCBI Taxonomy" id="2499851"/>
    <lineage>
        <taxon>Bacteria</taxon>
        <taxon>Pseudomonadati</taxon>
        <taxon>Pseudomonadota</taxon>
        <taxon>Betaproteobacteria</taxon>
        <taxon>Burkholderiales</taxon>
        <taxon>Sphaerotilaceae</taxon>
        <taxon>Inhella</taxon>
    </lineage>
</organism>
<dbReference type="Pfam" id="PF00128">
    <property type="entry name" value="Alpha-amylase"/>
    <property type="match status" value="1"/>
</dbReference>
<dbReference type="InterPro" id="IPR045857">
    <property type="entry name" value="O16G_dom_2"/>
</dbReference>
<dbReference type="AlphaFoldDB" id="A0A3S2WUG7"/>
<keyword evidence="2" id="KW-0326">Glycosidase</keyword>
<dbReference type="SUPFAM" id="SSF51445">
    <property type="entry name" value="(Trans)glycosidases"/>
    <property type="match status" value="1"/>
</dbReference>
<dbReference type="Gene3D" id="2.60.40.1180">
    <property type="entry name" value="Golgi alpha-mannosidase II"/>
    <property type="match status" value="1"/>
</dbReference>
<reference evidence="5 6" key="1">
    <citation type="submission" date="2019-01" db="EMBL/GenBank/DDBJ databases">
        <authorList>
            <person name="Chen W.-M."/>
        </authorList>
    </citation>
    <scope>NUCLEOTIDE SEQUENCE [LARGE SCALE GENOMIC DNA]</scope>
    <source>
        <strain evidence="5 6">CCP-18</strain>
    </source>
</reference>
<dbReference type="InterPro" id="IPR013780">
    <property type="entry name" value="Glyco_hydro_b"/>
</dbReference>
<keyword evidence="1 5" id="KW-0378">Hydrolase</keyword>
<dbReference type="SUPFAM" id="SSF51011">
    <property type="entry name" value="Glycosyl hydrolase domain"/>
    <property type="match status" value="1"/>
</dbReference>
<dbReference type="PANTHER" id="PTHR10357">
    <property type="entry name" value="ALPHA-AMYLASE FAMILY MEMBER"/>
    <property type="match status" value="1"/>
</dbReference>
<protein>
    <submittedName>
        <fullName evidence="5">Glycoside hydrolase family 13 protein</fullName>
    </submittedName>
</protein>
<dbReference type="Proteomes" id="UP000288587">
    <property type="component" value="Unassembled WGS sequence"/>
</dbReference>
<sequence>MKLWTLGLALALSAAGASAHAACTKAPLKGRDAYVRGSLNGWAADEAWRMAWRCDHYELIASPKGEHQFKLADDDWSADADWGAEPGARARPVRPEGNALFPRGAPLEAHFDGTPKRFELRFAQGLTQPKFRMSDCQAKPPLGDTQLYLRGTMNNWAALDDYAFRWHCDAYVLNVDLKNRHDFKIGDAAWGKPSIVAANAAGEAATEAQGGNGNFQRSFQGEHTLTLRFDAQGRPSLAIGPKTFSDGSDSKITDATALAVRYDSRASEHKEPFGAQPVGTTFQFRVWADVPGLKAVTLVVERRELVGNQEKLEYHPLARVAMTPHSHGMGTRFEGSYRFDAIGVYGYWFEVETAHGRYALQNNKDSVYWTREKGSMGPAVIEALPESTKRIRRYRQTVHLPQLRVPDWASDLVYYYVFPERFRNGDKTNDPQPGRDKYQDHSVERHAKWLERPYRPGDGDNAGDGVYNNDFFGGDLAGLIDKLDDIRALGANALYLTPVFRAASNHKYDTGDYLQIDPGFGSNADFERLTREAANRGMRVIPDTSLNHVGSDSPYFDRFGNFGGKTGAFANGKPNPKSPYFDWFKFDLSKTDPNQQYQGWVGVGDLPELDKSSESWRRFAYKDDNSVTRTWLRRGAAGWRMDVAPWVPDDFWREWSAVVKQENPQALTVAETWFDASKYFLGDTFDSTMNYIFRNAVLDFAAGGKASSVYQSLELTRESYPAPMLQASMSLLSTHDQARALHAFGIANDPHTDPKVDPAKLAEAKQRLRLAVLFQMSFPGAPTVYYGDEVGVGGGDDPFNRATYPWADEGGQPDLALRAEFQRLIAMRHAHPVLRRGTLEAPLHLDDHVVAFQRSLGTTQALVLLNNDRKPRTLRLVLPAGQRWNDALAPGVSVTVNAQSELAITVPPLFGRVLIHSAP</sequence>
<gene>
    <name evidence="5" type="ORF">EOD73_04420</name>
</gene>
<dbReference type="Gene3D" id="3.90.400.10">
    <property type="entry name" value="Oligo-1,6-glucosidase, Domain 2"/>
    <property type="match status" value="1"/>
</dbReference>
<dbReference type="SMART" id="SM00642">
    <property type="entry name" value="Aamy"/>
    <property type="match status" value="1"/>
</dbReference>
<keyword evidence="6" id="KW-1185">Reference proteome</keyword>
<evidence type="ECO:0000259" key="4">
    <source>
        <dbReference type="SMART" id="SM00642"/>
    </source>
</evidence>
<comment type="caution">
    <text evidence="5">The sequence shown here is derived from an EMBL/GenBank/DDBJ whole genome shotgun (WGS) entry which is preliminary data.</text>
</comment>
<evidence type="ECO:0000313" key="6">
    <source>
        <dbReference type="Proteomes" id="UP000288587"/>
    </source>
</evidence>
<dbReference type="PANTHER" id="PTHR10357:SF210">
    <property type="entry name" value="MALTODEXTRIN GLUCOSIDASE"/>
    <property type="match status" value="1"/>
</dbReference>
<feature type="signal peptide" evidence="3">
    <location>
        <begin position="1"/>
        <end position="21"/>
    </location>
</feature>
<evidence type="ECO:0000256" key="2">
    <source>
        <dbReference type="ARBA" id="ARBA00023295"/>
    </source>
</evidence>
<dbReference type="InterPro" id="IPR017853">
    <property type="entry name" value="GH"/>
</dbReference>
<dbReference type="EMBL" id="SACM01000001">
    <property type="protein sequence ID" value="RVT88249.1"/>
    <property type="molecule type" value="Genomic_DNA"/>
</dbReference>
<dbReference type="InterPro" id="IPR006047">
    <property type="entry name" value="GH13_cat_dom"/>
</dbReference>
<feature type="chain" id="PRO_5018542788" evidence="3">
    <location>
        <begin position="22"/>
        <end position="919"/>
    </location>
</feature>